<evidence type="ECO:0000256" key="6">
    <source>
        <dbReference type="SAM" id="Phobius"/>
    </source>
</evidence>
<keyword evidence="4 6" id="KW-1133">Transmembrane helix</keyword>
<keyword evidence="2" id="KW-1003">Cell membrane</keyword>
<dbReference type="PANTHER" id="PTHR34697">
    <property type="entry name" value="PHOSPHATIDYLGLYCEROL LYSYLTRANSFERASE"/>
    <property type="match status" value="1"/>
</dbReference>
<name>A0A1S8T7P1_9CLOT</name>
<dbReference type="OrthoDB" id="145485at2"/>
<feature type="domain" description="Phosphatidylglycerol lysyltransferase C-terminal" evidence="7">
    <location>
        <begin position="151"/>
        <end position="442"/>
    </location>
</feature>
<dbReference type="InterPro" id="IPR024320">
    <property type="entry name" value="LPG_synthase_C"/>
</dbReference>
<accession>A0A1S8T7P1</accession>
<organism evidence="8 9">
    <name type="scientific">Clostridium puniceum</name>
    <dbReference type="NCBI Taxonomy" id="29367"/>
    <lineage>
        <taxon>Bacteria</taxon>
        <taxon>Bacillati</taxon>
        <taxon>Bacillota</taxon>
        <taxon>Clostridia</taxon>
        <taxon>Eubacteriales</taxon>
        <taxon>Clostridiaceae</taxon>
        <taxon>Clostridium</taxon>
    </lineage>
</organism>
<proteinExistence type="predicted"/>
<dbReference type="GO" id="GO:0050071">
    <property type="term" value="F:phosphatidylglycerol lysyltransferase activity"/>
    <property type="evidence" value="ECO:0007669"/>
    <property type="project" value="UniProtKB-EC"/>
</dbReference>
<feature type="transmembrane region" description="Helical" evidence="6">
    <location>
        <begin position="51"/>
        <end position="70"/>
    </location>
</feature>
<dbReference type="STRING" id="29367.CLPUN_44030"/>
<keyword evidence="9" id="KW-1185">Reference proteome</keyword>
<dbReference type="EC" id="2.3.2.3" evidence="8"/>
<dbReference type="AlphaFoldDB" id="A0A1S8T7P1"/>
<dbReference type="Pfam" id="PF09924">
    <property type="entry name" value="LPG_synthase_C"/>
    <property type="match status" value="1"/>
</dbReference>
<dbReference type="GO" id="GO:0055091">
    <property type="term" value="P:phospholipid homeostasis"/>
    <property type="evidence" value="ECO:0007669"/>
    <property type="project" value="TreeGrafter"/>
</dbReference>
<evidence type="ECO:0000256" key="1">
    <source>
        <dbReference type="ARBA" id="ARBA00004651"/>
    </source>
</evidence>
<comment type="subcellular location">
    <subcellularLocation>
        <location evidence="1">Cell membrane</location>
        <topology evidence="1">Multi-pass membrane protein</topology>
    </subcellularLocation>
</comment>
<reference evidence="8 9" key="1">
    <citation type="submission" date="2016-05" db="EMBL/GenBank/DDBJ databases">
        <title>Microbial solvent formation.</title>
        <authorList>
            <person name="Poehlein A."/>
            <person name="Montoya Solano J.D."/>
            <person name="Flitsch S."/>
            <person name="Krabben P."/>
            <person name="Duerre P."/>
            <person name="Daniel R."/>
        </authorList>
    </citation>
    <scope>NUCLEOTIDE SEQUENCE [LARGE SCALE GENOMIC DNA]</scope>
    <source>
        <strain evidence="8 9">DSM 2619</strain>
    </source>
</reference>
<keyword evidence="8" id="KW-0012">Acyltransferase</keyword>
<keyword evidence="3 6" id="KW-0812">Transmembrane</keyword>
<dbReference type="RefSeq" id="WP_077849346.1">
    <property type="nucleotide sequence ID" value="NZ_LZZM01000212.1"/>
</dbReference>
<evidence type="ECO:0000313" key="8">
    <source>
        <dbReference type="EMBL" id="OOM73649.1"/>
    </source>
</evidence>
<evidence type="ECO:0000313" key="9">
    <source>
        <dbReference type="Proteomes" id="UP000190890"/>
    </source>
</evidence>
<keyword evidence="8" id="KW-0808">Transferase</keyword>
<evidence type="ECO:0000259" key="7">
    <source>
        <dbReference type="Pfam" id="PF09924"/>
    </source>
</evidence>
<evidence type="ECO:0000256" key="4">
    <source>
        <dbReference type="ARBA" id="ARBA00022989"/>
    </source>
</evidence>
<evidence type="ECO:0000256" key="3">
    <source>
        <dbReference type="ARBA" id="ARBA00022692"/>
    </source>
</evidence>
<evidence type="ECO:0000256" key="2">
    <source>
        <dbReference type="ARBA" id="ARBA00022475"/>
    </source>
</evidence>
<gene>
    <name evidence="8" type="primary">mprF</name>
    <name evidence="8" type="ORF">CLPUN_44030</name>
</gene>
<dbReference type="EMBL" id="LZZM01000212">
    <property type="protein sequence ID" value="OOM73649.1"/>
    <property type="molecule type" value="Genomic_DNA"/>
</dbReference>
<feature type="transmembrane region" description="Helical" evidence="6">
    <location>
        <begin position="24"/>
        <end position="44"/>
    </location>
</feature>
<dbReference type="Proteomes" id="UP000190890">
    <property type="component" value="Unassembled WGS sequence"/>
</dbReference>
<evidence type="ECO:0000256" key="5">
    <source>
        <dbReference type="ARBA" id="ARBA00023136"/>
    </source>
</evidence>
<dbReference type="InterPro" id="IPR051211">
    <property type="entry name" value="PG_lysyltransferase"/>
</dbReference>
<feature type="transmembrane region" description="Helical" evidence="6">
    <location>
        <begin position="107"/>
        <end position="124"/>
    </location>
</feature>
<dbReference type="GO" id="GO:0005886">
    <property type="term" value="C:plasma membrane"/>
    <property type="evidence" value="ECO:0007669"/>
    <property type="project" value="UniProtKB-SubCell"/>
</dbReference>
<sequence>MSLINCFLLVICFAFIIKGLLQRLRAALIINVVIISLFVMANFFEATYFRFNLVLLGYILLSLIIQNKWFQGKSNPIKLKRGIILACILFSSDIIWKIILKNSFNDINVCINLCLLLLIIRSVLEPHTFKQVYSFEDKQKVQGLLRKYAINPASAIILEDDKQYFFSKTCEGVIGYTIINNIAIVAGEPICSNSSKNTILLEFKKFCFDNSLSICFCQVSNEYRKFLEQHGFVVQEYGKEAIINLDIYTISGSKTSKIRWANNKMEKMGIKVTEYKPLINRNDIIENQIINVSNEWLKMKKSGELSFMLGTISLDKPFDRRYFIASDSEGIVLGFIVCFPYKSQEGYFIDITRRSKEAPLGIMEKLTVDICKILKEDKVKEVSLGLAPLADIQSCNNIQSIIIHRFFKFIYKHMNSFYGFKALYDYKKKYNPSAWESRFIAFSAEASILSIGYAMVKAKHPEGIRRLLLDRLLELIKI</sequence>
<dbReference type="PANTHER" id="PTHR34697:SF2">
    <property type="entry name" value="PHOSPHATIDYLGLYCEROL LYSYLTRANSFERASE"/>
    <property type="match status" value="1"/>
</dbReference>
<protein>
    <submittedName>
        <fullName evidence="8">Phosphatidylglycerol lysyltransferase</fullName>
        <ecNumber evidence="8">2.3.2.3</ecNumber>
    </submittedName>
</protein>
<feature type="transmembrane region" description="Helical" evidence="6">
    <location>
        <begin position="82"/>
        <end position="100"/>
    </location>
</feature>
<comment type="caution">
    <text evidence="8">The sequence shown here is derived from an EMBL/GenBank/DDBJ whole genome shotgun (WGS) entry which is preliminary data.</text>
</comment>
<keyword evidence="5 6" id="KW-0472">Membrane</keyword>